<accession>A0A286GUD5</accession>
<keyword evidence="6 7" id="KW-0472">Membrane</keyword>
<feature type="transmembrane region" description="Helical" evidence="7">
    <location>
        <begin position="290"/>
        <end position="307"/>
    </location>
</feature>
<keyword evidence="5 7" id="KW-1133">Transmembrane helix</keyword>
<evidence type="ECO:0000256" key="2">
    <source>
        <dbReference type="ARBA" id="ARBA00022448"/>
    </source>
</evidence>
<evidence type="ECO:0000313" key="10">
    <source>
        <dbReference type="Proteomes" id="UP000219452"/>
    </source>
</evidence>
<feature type="transmembrane region" description="Helical" evidence="7">
    <location>
        <begin position="376"/>
        <end position="397"/>
    </location>
</feature>
<protein>
    <submittedName>
        <fullName evidence="9">Predicted arabinose efflux permease, MFS family</fullName>
    </submittedName>
</protein>
<evidence type="ECO:0000259" key="8">
    <source>
        <dbReference type="PROSITE" id="PS50850"/>
    </source>
</evidence>
<dbReference type="SUPFAM" id="SSF103473">
    <property type="entry name" value="MFS general substrate transporter"/>
    <property type="match status" value="1"/>
</dbReference>
<feature type="transmembrane region" description="Helical" evidence="7">
    <location>
        <begin position="50"/>
        <end position="71"/>
    </location>
</feature>
<proteinExistence type="predicted"/>
<feature type="transmembrane region" description="Helical" evidence="7">
    <location>
        <begin position="177"/>
        <end position="195"/>
    </location>
</feature>
<dbReference type="Pfam" id="PF05977">
    <property type="entry name" value="MFS_3"/>
    <property type="match status" value="1"/>
</dbReference>
<dbReference type="EMBL" id="OCNH01000009">
    <property type="protein sequence ID" value="SOD99082.1"/>
    <property type="molecule type" value="Genomic_DNA"/>
</dbReference>
<dbReference type="GO" id="GO:0022857">
    <property type="term" value="F:transmembrane transporter activity"/>
    <property type="evidence" value="ECO:0007669"/>
    <property type="project" value="InterPro"/>
</dbReference>
<feature type="transmembrane region" description="Helical" evidence="7">
    <location>
        <begin position="83"/>
        <end position="101"/>
    </location>
</feature>
<keyword evidence="3" id="KW-1003">Cell membrane</keyword>
<evidence type="ECO:0000256" key="6">
    <source>
        <dbReference type="ARBA" id="ARBA00023136"/>
    </source>
</evidence>
<dbReference type="PANTHER" id="PTHR23513">
    <property type="entry name" value="INTEGRAL MEMBRANE EFFLUX PROTEIN-RELATED"/>
    <property type="match status" value="1"/>
</dbReference>
<dbReference type="AlphaFoldDB" id="A0A286GUD5"/>
<dbReference type="InterPro" id="IPR010290">
    <property type="entry name" value="TM_effector"/>
</dbReference>
<dbReference type="CDD" id="cd06173">
    <property type="entry name" value="MFS_MefA_like"/>
    <property type="match status" value="1"/>
</dbReference>
<evidence type="ECO:0000256" key="7">
    <source>
        <dbReference type="SAM" id="Phobius"/>
    </source>
</evidence>
<feature type="domain" description="Major facilitator superfamily (MFS) profile" evidence="8">
    <location>
        <begin position="17"/>
        <end position="402"/>
    </location>
</feature>
<evidence type="ECO:0000313" key="9">
    <source>
        <dbReference type="EMBL" id="SOD99082.1"/>
    </source>
</evidence>
<evidence type="ECO:0000256" key="4">
    <source>
        <dbReference type="ARBA" id="ARBA00022692"/>
    </source>
</evidence>
<comment type="subcellular location">
    <subcellularLocation>
        <location evidence="1">Cell membrane</location>
        <topology evidence="1">Multi-pass membrane protein</topology>
    </subcellularLocation>
</comment>
<gene>
    <name evidence="9" type="ORF">SAMN06269250_6269</name>
</gene>
<feature type="transmembrane region" description="Helical" evidence="7">
    <location>
        <begin position="227"/>
        <end position="248"/>
    </location>
</feature>
<dbReference type="GO" id="GO:0005886">
    <property type="term" value="C:plasma membrane"/>
    <property type="evidence" value="ECO:0007669"/>
    <property type="project" value="UniProtKB-SubCell"/>
</dbReference>
<feature type="transmembrane region" description="Helical" evidence="7">
    <location>
        <begin position="107"/>
        <end position="130"/>
    </location>
</feature>
<feature type="transmembrane region" description="Helical" evidence="7">
    <location>
        <begin position="348"/>
        <end position="370"/>
    </location>
</feature>
<dbReference type="PANTHER" id="PTHR23513:SF11">
    <property type="entry name" value="STAPHYLOFERRIN A TRANSPORTER"/>
    <property type="match status" value="1"/>
</dbReference>
<evidence type="ECO:0000256" key="1">
    <source>
        <dbReference type="ARBA" id="ARBA00004651"/>
    </source>
</evidence>
<dbReference type="Gene3D" id="1.20.1250.20">
    <property type="entry name" value="MFS general substrate transporter like domains"/>
    <property type="match status" value="1"/>
</dbReference>
<dbReference type="InterPro" id="IPR036259">
    <property type="entry name" value="MFS_trans_sf"/>
</dbReference>
<feature type="transmembrane region" description="Helical" evidence="7">
    <location>
        <begin position="21"/>
        <end position="44"/>
    </location>
</feature>
<reference evidence="10" key="1">
    <citation type="submission" date="2017-09" db="EMBL/GenBank/DDBJ databases">
        <authorList>
            <person name="Varghese N."/>
            <person name="Submissions S."/>
        </authorList>
    </citation>
    <scope>NUCLEOTIDE SEQUENCE [LARGE SCALE GENOMIC DNA]</scope>
    <source>
        <strain evidence="10">DSM 29961</strain>
    </source>
</reference>
<keyword evidence="4 7" id="KW-0812">Transmembrane</keyword>
<organism evidence="9 10">
    <name type="scientific">Spirosoma fluviale</name>
    <dbReference type="NCBI Taxonomy" id="1597977"/>
    <lineage>
        <taxon>Bacteria</taxon>
        <taxon>Pseudomonadati</taxon>
        <taxon>Bacteroidota</taxon>
        <taxon>Cytophagia</taxon>
        <taxon>Cytophagales</taxon>
        <taxon>Cytophagaceae</taxon>
        <taxon>Spirosoma</taxon>
    </lineage>
</organism>
<keyword evidence="10" id="KW-1185">Reference proteome</keyword>
<name>A0A286GUD5_9BACT</name>
<sequence>MSQSKSTSIFSPFQEELFRTLWIAAFISNVGTWMQNVGVSWVAATLTTSPLMISLIQTASSLPALFFSYPAGVISDQSDRRKLLMALQVFLFVVVMLLSLFTEMHLLGIHMLIFFTFLIGLGAAFTTPIWQAITPEVITPARLKEAIALNGVNFNLARAVGPALGGIILTLGGIQSIFVFNAVSFLFLIGGLYRWKNAVSTVKSIEFRKTAIAGLQAANRSKPFRHLLIRTISFTAFVSILFAFLPQLSKYEWKQTSGQYTWLWVSLGIGALVGSYLYGIGNRYLKATQLIFFSCELVAICLFLLSLTANFYLLLGILFITGIGWINATSMMNVLAQQYSPTELKGRFLAINVTVFQGSIALSSLGWGYLSELVTTLTVLKIAAIGMAIGCGMLLFFPLEEAEAVSGESVACVDPLVQFHLQ</sequence>
<evidence type="ECO:0000256" key="5">
    <source>
        <dbReference type="ARBA" id="ARBA00022989"/>
    </source>
</evidence>
<evidence type="ECO:0000256" key="3">
    <source>
        <dbReference type="ARBA" id="ARBA00022475"/>
    </source>
</evidence>
<feature type="transmembrane region" description="Helical" evidence="7">
    <location>
        <begin position="151"/>
        <end position="171"/>
    </location>
</feature>
<dbReference type="InterPro" id="IPR020846">
    <property type="entry name" value="MFS_dom"/>
</dbReference>
<keyword evidence="2" id="KW-0813">Transport</keyword>
<dbReference type="PROSITE" id="PS50850">
    <property type="entry name" value="MFS"/>
    <property type="match status" value="1"/>
</dbReference>
<dbReference type="Proteomes" id="UP000219452">
    <property type="component" value="Unassembled WGS sequence"/>
</dbReference>
<feature type="transmembrane region" description="Helical" evidence="7">
    <location>
        <begin position="313"/>
        <end position="336"/>
    </location>
</feature>
<feature type="transmembrane region" description="Helical" evidence="7">
    <location>
        <begin position="260"/>
        <end position="278"/>
    </location>
</feature>